<feature type="compositionally biased region" description="Low complexity" evidence="1">
    <location>
        <begin position="742"/>
        <end position="753"/>
    </location>
</feature>
<evidence type="ECO:0000313" key="4">
    <source>
        <dbReference type="Proteomes" id="UP000008743"/>
    </source>
</evidence>
<dbReference type="InterPro" id="IPR025451">
    <property type="entry name" value="DUF4211"/>
</dbReference>
<feature type="region of interest" description="Disordered" evidence="1">
    <location>
        <begin position="252"/>
        <end position="315"/>
    </location>
</feature>
<feature type="region of interest" description="Disordered" evidence="1">
    <location>
        <begin position="468"/>
        <end position="488"/>
    </location>
</feature>
<feature type="compositionally biased region" description="Acidic residues" evidence="1">
    <location>
        <begin position="551"/>
        <end position="561"/>
    </location>
</feature>
<feature type="region of interest" description="Disordered" evidence="1">
    <location>
        <begin position="541"/>
        <end position="860"/>
    </location>
</feature>
<feature type="compositionally biased region" description="Basic and acidic residues" evidence="1">
    <location>
        <begin position="1082"/>
        <end position="1098"/>
    </location>
</feature>
<dbReference type="GO" id="GO:0005634">
    <property type="term" value="C:nucleus"/>
    <property type="evidence" value="ECO:0007669"/>
    <property type="project" value="TreeGrafter"/>
</dbReference>
<feature type="compositionally biased region" description="Gly residues" evidence="1">
    <location>
        <begin position="17"/>
        <end position="26"/>
    </location>
</feature>
<feature type="compositionally biased region" description="Polar residues" evidence="1">
    <location>
        <begin position="495"/>
        <end position="505"/>
    </location>
</feature>
<feature type="region of interest" description="Disordered" evidence="1">
    <location>
        <begin position="1013"/>
        <end position="1160"/>
    </location>
</feature>
<sequence>MPLLEKLSASGAAAAAAGGGGGGGGRLPESESAARAQADEAARLVLAAPSPSPPQRMQHHTQREHSKSRVRAAGVESDAPLAGNASVVSDASSSASIVPASQTVLEQQQQSSSRSPRSTKRADTNVIAASRAEHQSSDARVASAQDETSETNETSDKAVESDANAASSRAEMPSSSSSSSPTSDGLNAASSERPLSAAGRAALERANPLLPREKAAGSTHPLPTTKYMLLQPLASAASSVVVGEDQARLGSALATPAKPSGNSRAAGTSTDDPFHVSSLRDNADALAFMPASGTDRAAARKSPKSTPISRIALPRTAFPDGQFDLAPSGFGSSSYAATAPIPSQWAGPSRYAAVSSDLPTPPSQWQSRHQQHNQQVLALSLSARSNLPAKSHASVYRDSDSDLEVDVAESSIGSHVHNDDDNDDDDDDDADQPRGYIAGATYLSDTPTPRADVKLALTRLTQRRAQAVREASTGRLRSPSPPLDRRYPGVTQRATISVPTGSSPQIVHDTPVGTRRNRAAVSIMGDASDLFISSNASRNADATDIRRNDNDGDDDDDDEDLPSQATAQAAAIAQSQARTSSTPSRTSVTPASNARPSPRKIKQVCSDSDSEEDDKQEQVRQQQQQQQPRPATQSTTKHSPSAASRSTPAGGAFVDRLSDSDGAEDEIASTISLPRRATSTSSQASRRAGIKRNAAPLSTSQKLVKAAMRGSGRRSPERSLLEEEDLEGFVVPDSAPLEALTSSSDDASGSSDGSDADESDRRSKSSRKQASRRRSSSQRHERSSQRFKNSEFHPSYVNHPVVSRSKRRREDIRSDKPSRSKSGDSGSSSSDDDVRPISSLVVVEQPSKRARQESDESSTTVSAKIVAASAVTGHVLAIGSARSAQEVAASVLTAIGSATEANTADAPPALVPNTFMCLRDPTSAQGVDVSELLFRVSHSASVVEAYRNIGRFNYEATNCFFNVASEHLLGPILVAHVPPRPLCDIVYLYPSLAAQLPTLLMNVAETRAMDVETRPSIQQQPETEQEPEQEPEQSPDIAVVAAASLTRRRQPVLRNTPKPPTATDAPSSTSKQEPVLPQPQQVERETRKAAASPKKADATRSPAKNVTKEVTADTSAASTTDTSAATASSAPTRRRTRRALSTAAQDSQTSETNTASPMDVATTETTTAVRVKLEPQAVAPQTLDRELELLRSRRQELGVAFPVFLQFLLSVSVDSDFLGYLVDSGDHYFLSAVRRIDAALEDCKSILVASDSWNSEFKSALDTYPHRSEVDSRANDKCEACGRGAHTVAVTIHLQGPRYDSKMLQELPCVEEKKEAEEEEQSSLHNSAAVHPDSPLARTSARSAFEFVGSDDEAEHERPHTASRRSTKHTRDNHSQASDQGDERARRSPGGHVAVSRRGKSSSGSSDKARFRATASKQQLQMALAPSVESVCFKVGKSCAARAAVYHDLSHFKWQCFMTCRKQARLAQAKGQLDQRDTVAHCLDDSNWVYEMYHSFRALLKRGQEFHMKHA</sequence>
<dbReference type="OMA" id="SPHECCH"/>
<dbReference type="PANTHER" id="PTHR14689:SF0">
    <property type="entry name" value="COILED-COIL DOMAIN-CONTAINING PROTEIN 82"/>
    <property type="match status" value="1"/>
</dbReference>
<evidence type="ECO:0000313" key="3">
    <source>
        <dbReference type="EMBL" id="KJE97353.1"/>
    </source>
</evidence>
<gene>
    <name evidence="3" type="ORF">CAOG_007229</name>
</gene>
<feature type="compositionally biased region" description="Low complexity" evidence="1">
    <location>
        <begin position="1112"/>
        <end position="1131"/>
    </location>
</feature>
<feature type="compositionally biased region" description="Basic and acidic residues" evidence="1">
    <location>
        <begin position="778"/>
        <end position="791"/>
    </location>
</feature>
<dbReference type="OrthoDB" id="21499at2759"/>
<feature type="compositionally biased region" description="Low complexity" evidence="1">
    <location>
        <begin position="85"/>
        <end position="116"/>
    </location>
</feature>
<dbReference type="EMBL" id="KE346374">
    <property type="protein sequence ID" value="KJE97353.1"/>
    <property type="molecule type" value="Genomic_DNA"/>
</dbReference>
<feature type="region of interest" description="Disordered" evidence="1">
    <location>
        <begin position="329"/>
        <end position="372"/>
    </location>
</feature>
<feature type="region of interest" description="Disordered" evidence="1">
    <location>
        <begin position="495"/>
        <end position="514"/>
    </location>
</feature>
<feature type="compositionally biased region" description="Polar residues" evidence="1">
    <location>
        <begin position="260"/>
        <end position="271"/>
    </location>
</feature>
<keyword evidence="4" id="KW-1185">Reference proteome</keyword>
<name>A0A0D2WX77_CAPO3</name>
<feature type="compositionally biased region" description="Acidic residues" evidence="1">
    <location>
        <begin position="1023"/>
        <end position="1033"/>
    </location>
</feature>
<evidence type="ECO:0000259" key="2">
    <source>
        <dbReference type="Pfam" id="PF13926"/>
    </source>
</evidence>
<feature type="domain" description="DUF4211" evidence="2">
    <location>
        <begin position="1181"/>
        <end position="1303"/>
    </location>
</feature>
<protein>
    <recommendedName>
        <fullName evidence="2">DUF4211 domain-containing protein</fullName>
    </recommendedName>
</protein>
<feature type="compositionally biased region" description="Low complexity" evidence="1">
    <location>
        <begin position="165"/>
        <end position="183"/>
    </location>
</feature>
<dbReference type="PANTHER" id="PTHR14689">
    <property type="entry name" value="PHORBOL-ESTER_DAG-TYPE DOMAIN-CONTAINING PROTEIN"/>
    <property type="match status" value="1"/>
</dbReference>
<evidence type="ECO:0000256" key="1">
    <source>
        <dbReference type="SAM" id="MobiDB-lite"/>
    </source>
</evidence>
<accession>A0A0D2WX77</accession>
<feature type="compositionally biased region" description="Low complexity" evidence="1">
    <location>
        <begin position="563"/>
        <end position="592"/>
    </location>
</feature>
<feature type="compositionally biased region" description="Acidic residues" evidence="1">
    <location>
        <begin position="420"/>
        <end position="430"/>
    </location>
</feature>
<feature type="compositionally biased region" description="Low complexity" evidence="1">
    <location>
        <begin position="675"/>
        <end position="687"/>
    </location>
</feature>
<organism evidence="3 4">
    <name type="scientific">Capsaspora owczarzaki (strain ATCC 30864)</name>
    <dbReference type="NCBI Taxonomy" id="595528"/>
    <lineage>
        <taxon>Eukaryota</taxon>
        <taxon>Filasterea</taxon>
        <taxon>Capsaspora</taxon>
    </lineage>
</organism>
<feature type="region of interest" description="Disordered" evidence="1">
    <location>
        <begin position="1"/>
        <end position="223"/>
    </location>
</feature>
<dbReference type="Pfam" id="PF13926">
    <property type="entry name" value="DUF4211"/>
    <property type="match status" value="1"/>
</dbReference>
<dbReference type="InParanoid" id="A0A0D2WX77"/>
<feature type="region of interest" description="Disordered" evidence="1">
    <location>
        <begin position="1312"/>
        <end position="1336"/>
    </location>
</feature>
<feature type="compositionally biased region" description="Polar residues" evidence="1">
    <location>
        <begin position="628"/>
        <end position="647"/>
    </location>
</feature>
<feature type="region of interest" description="Disordered" evidence="1">
    <location>
        <begin position="394"/>
        <end position="434"/>
    </location>
</feature>
<feature type="compositionally biased region" description="Low complexity" evidence="1">
    <location>
        <begin position="363"/>
        <end position="372"/>
    </location>
</feature>
<feature type="compositionally biased region" description="Basic and acidic residues" evidence="1">
    <location>
        <begin position="808"/>
        <end position="822"/>
    </location>
</feature>
<feature type="compositionally biased region" description="Low complexity" evidence="1">
    <location>
        <begin position="1072"/>
        <end position="1081"/>
    </location>
</feature>
<dbReference type="Proteomes" id="UP000008743">
    <property type="component" value="Unassembled WGS sequence"/>
</dbReference>
<dbReference type="RefSeq" id="XP_004343088.1">
    <property type="nucleotide sequence ID" value="XM_004343038.1"/>
</dbReference>
<feature type="compositionally biased region" description="Polar residues" evidence="1">
    <location>
        <begin position="1145"/>
        <end position="1156"/>
    </location>
</feature>
<feature type="compositionally biased region" description="Basic and acidic residues" evidence="1">
    <location>
        <begin position="541"/>
        <end position="550"/>
    </location>
</feature>
<feature type="compositionally biased region" description="Basic residues" evidence="1">
    <location>
        <begin position="764"/>
        <end position="777"/>
    </location>
</feature>
<reference evidence="4" key="1">
    <citation type="submission" date="2011-02" db="EMBL/GenBank/DDBJ databases">
        <title>The Genome Sequence of Capsaspora owczarzaki ATCC 30864.</title>
        <authorList>
            <person name="Russ C."/>
            <person name="Cuomo C."/>
            <person name="Burger G."/>
            <person name="Gray M.W."/>
            <person name="Holland P.W.H."/>
            <person name="King N."/>
            <person name="Lang F.B.F."/>
            <person name="Roger A.J."/>
            <person name="Ruiz-Trillo I."/>
            <person name="Young S.K."/>
            <person name="Zeng Q."/>
            <person name="Gargeya S."/>
            <person name="Alvarado L."/>
            <person name="Berlin A."/>
            <person name="Chapman S.B."/>
            <person name="Chen Z."/>
            <person name="Freedman E."/>
            <person name="Gellesch M."/>
            <person name="Goldberg J."/>
            <person name="Griggs A."/>
            <person name="Gujja S."/>
            <person name="Heilman E."/>
            <person name="Heiman D."/>
            <person name="Howarth C."/>
            <person name="Mehta T."/>
            <person name="Neiman D."/>
            <person name="Pearson M."/>
            <person name="Roberts A."/>
            <person name="Saif S."/>
            <person name="Shea T."/>
            <person name="Shenoy N."/>
            <person name="Sisk P."/>
            <person name="Stolte C."/>
            <person name="Sykes S."/>
            <person name="White J."/>
            <person name="Yandava C."/>
            <person name="Haas B."/>
            <person name="Nusbaum C."/>
            <person name="Birren B."/>
        </authorList>
    </citation>
    <scope>NUCLEOTIDE SEQUENCE</scope>
    <source>
        <strain evidence="4">ATCC 30864</strain>
    </source>
</reference>
<feature type="region of interest" description="Disordered" evidence="1">
    <location>
        <begin position="1349"/>
        <end position="1414"/>
    </location>
</feature>
<proteinExistence type="predicted"/>
<dbReference type="eggNOG" id="ENOG502SF4N">
    <property type="taxonomic scope" value="Eukaryota"/>
</dbReference>